<dbReference type="GO" id="GO:0003677">
    <property type="term" value="F:DNA binding"/>
    <property type="evidence" value="ECO:0007669"/>
    <property type="project" value="UniProtKB-UniRule"/>
</dbReference>
<keyword evidence="4" id="KW-1185">Reference proteome</keyword>
<protein>
    <recommendedName>
        <fullName evidence="2">Core-binding (CB) domain-containing protein</fullName>
    </recommendedName>
</protein>
<dbReference type="EMBL" id="QUNO01000006">
    <property type="protein sequence ID" value="REH47367.1"/>
    <property type="molecule type" value="Genomic_DNA"/>
</dbReference>
<evidence type="ECO:0000313" key="4">
    <source>
        <dbReference type="Proteomes" id="UP000256269"/>
    </source>
</evidence>
<dbReference type="InterPro" id="IPR011010">
    <property type="entry name" value="DNA_brk_join_enz"/>
</dbReference>
<organism evidence="3 4">
    <name type="scientific">Kutzneria buriramensis</name>
    <dbReference type="NCBI Taxonomy" id="1045776"/>
    <lineage>
        <taxon>Bacteria</taxon>
        <taxon>Bacillati</taxon>
        <taxon>Actinomycetota</taxon>
        <taxon>Actinomycetes</taxon>
        <taxon>Pseudonocardiales</taxon>
        <taxon>Pseudonocardiaceae</taxon>
        <taxon>Kutzneria</taxon>
    </lineage>
</organism>
<dbReference type="OrthoDB" id="3216692at2"/>
<comment type="caution">
    <text evidence="3">The sequence shown here is derived from an EMBL/GenBank/DDBJ whole genome shotgun (WGS) entry which is preliminary data.</text>
</comment>
<accession>A0A3E0HLT4</accession>
<evidence type="ECO:0000313" key="3">
    <source>
        <dbReference type="EMBL" id="REH47367.1"/>
    </source>
</evidence>
<feature type="domain" description="Core-binding (CB)" evidence="2">
    <location>
        <begin position="87"/>
        <end position="171"/>
    </location>
</feature>
<proteinExistence type="predicted"/>
<dbReference type="SUPFAM" id="SSF56349">
    <property type="entry name" value="DNA breaking-rejoining enzymes"/>
    <property type="match status" value="1"/>
</dbReference>
<keyword evidence="1" id="KW-0238">DNA-binding</keyword>
<reference evidence="3 4" key="1">
    <citation type="submission" date="2018-08" db="EMBL/GenBank/DDBJ databases">
        <title>Genomic Encyclopedia of Archaeal and Bacterial Type Strains, Phase II (KMG-II): from individual species to whole genera.</title>
        <authorList>
            <person name="Goeker M."/>
        </authorList>
    </citation>
    <scope>NUCLEOTIDE SEQUENCE [LARGE SCALE GENOMIC DNA]</scope>
    <source>
        <strain evidence="3 4">DSM 45791</strain>
    </source>
</reference>
<evidence type="ECO:0000256" key="1">
    <source>
        <dbReference type="PROSITE-ProRule" id="PRU01248"/>
    </source>
</evidence>
<dbReference type="InterPro" id="IPR044068">
    <property type="entry name" value="CB"/>
</dbReference>
<sequence>MQRAARLSEERGWPVDTLKSTSTALVLLFANRPAGERVPYSEIARCWAPRMSAPRVVDVLTDLDLLDDDRPRAIRTWIDTKSGTLPPGFRDDVRAWLLWMLDGDERTQPRSQASLYVYFGQVRPLIEGWSSTRTRLREVTKADVDTALAPLRGHQLRNAITALRSLMRFARKHRLVFADPARHLNVGRDVQRTAMPMTDEQIAETPAQRLVVALAAVHAARAKSIRELTLDDVDLANRRITIAGNRQRLGELAHAVLLAWMEHRRATWPHTANRHVLVSRMTALGLGPVSHYYLKKHLLLRGVHLELIRGDRVLQEALATGADPLHLAVMFNLHFTTAIRYADIARRVLDGRLEPDTRS</sequence>
<dbReference type="RefSeq" id="WP_116175970.1">
    <property type="nucleotide sequence ID" value="NZ_CP144375.1"/>
</dbReference>
<dbReference type="Proteomes" id="UP000256269">
    <property type="component" value="Unassembled WGS sequence"/>
</dbReference>
<gene>
    <name evidence="3" type="ORF">BCF44_106532</name>
</gene>
<name>A0A3E0HLT4_9PSEU</name>
<dbReference type="PROSITE" id="PS51900">
    <property type="entry name" value="CB"/>
    <property type="match status" value="1"/>
</dbReference>
<evidence type="ECO:0000259" key="2">
    <source>
        <dbReference type="PROSITE" id="PS51900"/>
    </source>
</evidence>
<dbReference type="AlphaFoldDB" id="A0A3E0HLT4"/>